<protein>
    <recommendedName>
        <fullName evidence="3">STAS domain-containing protein</fullName>
    </recommendedName>
</protein>
<evidence type="ECO:0000256" key="1">
    <source>
        <dbReference type="SAM" id="MobiDB-lite"/>
    </source>
</evidence>
<keyword evidence="2" id="KW-0472">Membrane</keyword>
<dbReference type="PANTHER" id="PTHR43310">
    <property type="entry name" value="SULFATE TRANSPORTER YBAR-RELATED"/>
    <property type="match status" value="1"/>
</dbReference>
<comment type="caution">
    <text evidence="4">The sequence shown here is derived from an EMBL/GenBank/DDBJ whole genome shotgun (WGS) entry which is preliminary data.</text>
</comment>
<evidence type="ECO:0000313" key="5">
    <source>
        <dbReference type="Proteomes" id="UP001054902"/>
    </source>
</evidence>
<accession>A0AAD3CIU5</accession>
<feature type="transmembrane region" description="Helical" evidence="2">
    <location>
        <begin position="197"/>
        <end position="221"/>
    </location>
</feature>
<dbReference type="InterPro" id="IPR018490">
    <property type="entry name" value="cNMP-bd_dom_sf"/>
</dbReference>
<feature type="transmembrane region" description="Helical" evidence="2">
    <location>
        <begin position="337"/>
        <end position="359"/>
    </location>
</feature>
<feature type="transmembrane region" description="Helical" evidence="2">
    <location>
        <begin position="106"/>
        <end position="130"/>
    </location>
</feature>
<reference evidence="4 5" key="1">
    <citation type="journal article" date="2021" name="Sci. Rep.">
        <title>The genome of the diatom Chaetoceros tenuissimus carries an ancient integrated fragment of an extant virus.</title>
        <authorList>
            <person name="Hongo Y."/>
            <person name="Kimura K."/>
            <person name="Takaki Y."/>
            <person name="Yoshida Y."/>
            <person name="Baba S."/>
            <person name="Kobayashi G."/>
            <person name="Nagasaki K."/>
            <person name="Hano T."/>
            <person name="Tomaru Y."/>
        </authorList>
    </citation>
    <scope>NUCLEOTIDE SEQUENCE [LARGE SCALE GENOMIC DNA]</scope>
    <source>
        <strain evidence="4 5">NIES-3715</strain>
    </source>
</reference>
<dbReference type="InterPro" id="IPR052706">
    <property type="entry name" value="Membrane-Transporter-like"/>
</dbReference>
<dbReference type="PANTHER" id="PTHR43310:SF2">
    <property type="entry name" value="SLC26A_SULP TRANSPORTER DOMAIN-CONTAINING PROTEIN"/>
    <property type="match status" value="1"/>
</dbReference>
<dbReference type="InterPro" id="IPR014710">
    <property type="entry name" value="RmlC-like_jellyroll"/>
</dbReference>
<gene>
    <name evidence="4" type="ORF">CTEN210_03147</name>
</gene>
<feature type="transmembrane region" description="Helical" evidence="2">
    <location>
        <begin position="63"/>
        <end position="85"/>
    </location>
</feature>
<feature type="region of interest" description="Disordered" evidence="1">
    <location>
        <begin position="375"/>
        <end position="394"/>
    </location>
</feature>
<keyword evidence="5" id="KW-1185">Reference proteome</keyword>
<evidence type="ECO:0000256" key="2">
    <source>
        <dbReference type="SAM" id="Phobius"/>
    </source>
</evidence>
<feature type="transmembrane region" description="Helical" evidence="2">
    <location>
        <begin position="462"/>
        <end position="480"/>
    </location>
</feature>
<dbReference type="PROSITE" id="PS50801">
    <property type="entry name" value="STAS"/>
    <property type="match status" value="1"/>
</dbReference>
<feature type="compositionally biased region" description="Basic and acidic residues" evidence="1">
    <location>
        <begin position="385"/>
        <end position="394"/>
    </location>
</feature>
<feature type="transmembrane region" description="Helical" evidence="2">
    <location>
        <begin position="501"/>
        <end position="534"/>
    </location>
</feature>
<dbReference type="InterPro" id="IPR036513">
    <property type="entry name" value="STAS_dom_sf"/>
</dbReference>
<dbReference type="Gene3D" id="2.60.120.10">
    <property type="entry name" value="Jelly Rolls"/>
    <property type="match status" value="1"/>
</dbReference>
<keyword evidence="2" id="KW-0812">Transmembrane</keyword>
<dbReference type="Pfam" id="PF01740">
    <property type="entry name" value="STAS"/>
    <property type="match status" value="1"/>
</dbReference>
<proteinExistence type="predicted"/>
<feature type="transmembrane region" description="Helical" evidence="2">
    <location>
        <begin position="162"/>
        <end position="185"/>
    </location>
</feature>
<dbReference type="InterPro" id="IPR002645">
    <property type="entry name" value="STAS_dom"/>
</dbReference>
<evidence type="ECO:0000313" key="4">
    <source>
        <dbReference type="EMBL" id="GFH46673.1"/>
    </source>
</evidence>
<dbReference type="SUPFAM" id="SSF52091">
    <property type="entry name" value="SpoIIaa-like"/>
    <property type="match status" value="1"/>
</dbReference>
<dbReference type="Gene3D" id="3.30.750.24">
    <property type="entry name" value="STAS domain"/>
    <property type="match status" value="1"/>
</dbReference>
<organism evidence="4 5">
    <name type="scientific">Chaetoceros tenuissimus</name>
    <dbReference type="NCBI Taxonomy" id="426638"/>
    <lineage>
        <taxon>Eukaryota</taxon>
        <taxon>Sar</taxon>
        <taxon>Stramenopiles</taxon>
        <taxon>Ochrophyta</taxon>
        <taxon>Bacillariophyta</taxon>
        <taxon>Coscinodiscophyceae</taxon>
        <taxon>Chaetocerotophycidae</taxon>
        <taxon>Chaetocerotales</taxon>
        <taxon>Chaetocerotaceae</taxon>
        <taxon>Chaetoceros</taxon>
    </lineage>
</organism>
<name>A0AAD3CIU5_9STRA</name>
<dbReference type="Proteomes" id="UP001054902">
    <property type="component" value="Unassembled WGS sequence"/>
</dbReference>
<feature type="transmembrane region" description="Helical" evidence="2">
    <location>
        <begin position="266"/>
        <end position="285"/>
    </location>
</feature>
<feature type="region of interest" description="Disordered" evidence="1">
    <location>
        <begin position="1"/>
        <end position="24"/>
    </location>
</feature>
<dbReference type="CDD" id="cd07042">
    <property type="entry name" value="STAS_SulP_like_sulfate_transporter"/>
    <property type="match status" value="1"/>
</dbReference>
<dbReference type="EMBL" id="BLLK01000022">
    <property type="protein sequence ID" value="GFH46673.1"/>
    <property type="molecule type" value="Genomic_DNA"/>
</dbReference>
<dbReference type="SUPFAM" id="SSF51206">
    <property type="entry name" value="cAMP-binding domain-like"/>
    <property type="match status" value="1"/>
</dbReference>
<dbReference type="AlphaFoldDB" id="A0AAD3CIU5"/>
<evidence type="ECO:0000259" key="3">
    <source>
        <dbReference type="PROSITE" id="PS50801"/>
    </source>
</evidence>
<keyword evidence="2" id="KW-1133">Transmembrane helix</keyword>
<feature type="domain" description="STAS" evidence="3">
    <location>
        <begin position="575"/>
        <end position="684"/>
    </location>
</feature>
<sequence length="932" mass="103452">MSYSPHRARAASTPTELSDLFEGNGGKSYTIPILPPETPSSSKRSAKVIEKKESALSNFYNEIFQPSTVVGGFVFLLYHLVFCMAQASAITRPNATGNTVGPLAKMASIGIIFASPLFIFSVGNAIPAVYPTSDLFLAPFFAQLAAVIDEELAKDGLENDDVVFLTTFTAITSVALLTSGLLAILASVVKLANLGAFLPYTVLCGFFSTIGLLMYTLAFSIDTGGMKVSQVIFSNDRALQLKCLIHHLPSFLVGTTMHYAAPKNPFYVLFLVMISIILSYLAIMVTGSNLEEARNEQWFWRSTDLEYESVDQWDPPTPCGLYHSLHHKNLHMKAFKAGIPTVVALAFLYLIRCSLHAAALKKNIPNLTRKIVSQSPLTPSPFPRKRQDSTQKTKSEIGNVTLQKILATYGISQVAAAITGGLPIAPAVAASMTLFKLKAEATPPQYFSCLLVGIAYLRNFDIVGYIPKPAFSCLLVLAFLDMSKKWLIESFFNTRNKYEWAVAPVIVIFAFTLGLLNAIIIGLVLSTFIFVASFYRVGVVKFLANGLTLRSTIERNTRNAELLDQNGDLIQVCVLQGYVFFGNANSVLSYISSMFDDEDLPDEEARLLPPLPKHLIIDLTIVSGLDTSAIDLFREIASICTKNRCRLYLTGLTPDLKASLLYAGVKGSSTLSYVSDMDIALGQAEDTLLTHFCKVEEYDRNEAISRRRTLSYSEDGFRYALKMIDQTHFTNFEMILCKLEPHTIVVELKQGENLFQSDNNRGFYFIEFGRLRIQRDASVSTVEASMHTYNHQASIGQLNARSPMIGKQGALIKNLVEQNRYNEERTFRLTRIGPGWVVGSIEGMTGMRSQGVTIAITPCRLHLLPYHKVKELEEQDPFLVLNLLKMISHLGAKRQERTIMHLSNLFRILNSPAPLTHGKIERLTLSRLQNKF</sequence>